<evidence type="ECO:0000313" key="11">
    <source>
        <dbReference type="EMBL" id="SVB62641.1"/>
    </source>
</evidence>
<keyword evidence="8" id="KW-0131">Cell cycle</keyword>
<proteinExistence type="inferred from homology"/>
<dbReference type="InterPro" id="IPR044068">
    <property type="entry name" value="CB"/>
</dbReference>
<evidence type="ECO:0000259" key="10">
    <source>
        <dbReference type="PROSITE" id="PS51900"/>
    </source>
</evidence>
<protein>
    <recommendedName>
        <fullName evidence="12">Tyrosine recombinase XerD</fullName>
    </recommendedName>
</protein>
<keyword evidence="4" id="KW-0159">Chromosome partition</keyword>
<dbReference type="GO" id="GO:0007059">
    <property type="term" value="P:chromosome segregation"/>
    <property type="evidence" value="ECO:0007669"/>
    <property type="project" value="UniProtKB-KW"/>
</dbReference>
<organism evidence="11">
    <name type="scientific">marine metagenome</name>
    <dbReference type="NCBI Taxonomy" id="408172"/>
    <lineage>
        <taxon>unclassified sequences</taxon>
        <taxon>metagenomes</taxon>
        <taxon>ecological metagenomes</taxon>
    </lineage>
</organism>
<evidence type="ECO:0000256" key="5">
    <source>
        <dbReference type="ARBA" id="ARBA00022908"/>
    </source>
</evidence>
<sequence length="293" mass="33357">MARFDDLVERYPDYLRGQRGLSENTVRIYLDDIGSFRHYLRLEEATLETMDRPMLRGYMAWLATDALDGKGYARVSIARKLTVLRSFYLFLVQQELFKASPVPSGRSYRVKVEKTLPSFLGQRDVARLLDAPDDSAPLGLRDRAILEVLYSCGVRLGEIQTMDLPNVNFTSREILVRGKGSKERWVLFGQPAASALRRYLDEGRPHLAVRTESALFLNRYGARLSRRSMEKLVERYGVEAQTTLGVHPHTLRHTFATHMLEGGADLRVIQELLGHSSPSSTQIYTHVTKQEAL</sequence>
<dbReference type="InterPro" id="IPR004107">
    <property type="entry name" value="Integrase_SAM-like_N"/>
</dbReference>
<dbReference type="GO" id="GO:0051301">
    <property type="term" value="P:cell division"/>
    <property type="evidence" value="ECO:0007669"/>
    <property type="project" value="UniProtKB-KW"/>
</dbReference>
<keyword evidence="5" id="KW-0229">DNA integration</keyword>
<feature type="domain" description="Tyr recombinase" evidence="9">
    <location>
        <begin position="115"/>
        <end position="293"/>
    </location>
</feature>
<dbReference type="InterPro" id="IPR023009">
    <property type="entry name" value="Tyrosine_recombinase_XerC/XerD"/>
</dbReference>
<evidence type="ECO:0000256" key="8">
    <source>
        <dbReference type="ARBA" id="ARBA00023306"/>
    </source>
</evidence>
<dbReference type="GO" id="GO:0003677">
    <property type="term" value="F:DNA binding"/>
    <property type="evidence" value="ECO:0007669"/>
    <property type="project" value="UniProtKB-KW"/>
</dbReference>
<evidence type="ECO:0000256" key="7">
    <source>
        <dbReference type="ARBA" id="ARBA00023172"/>
    </source>
</evidence>
<evidence type="ECO:0008006" key="12">
    <source>
        <dbReference type="Google" id="ProtNLM"/>
    </source>
</evidence>
<dbReference type="GO" id="GO:0006310">
    <property type="term" value="P:DNA recombination"/>
    <property type="evidence" value="ECO:0007669"/>
    <property type="project" value="UniProtKB-KW"/>
</dbReference>
<dbReference type="GO" id="GO:0015074">
    <property type="term" value="P:DNA integration"/>
    <property type="evidence" value="ECO:0007669"/>
    <property type="project" value="UniProtKB-KW"/>
</dbReference>
<dbReference type="PROSITE" id="PS51898">
    <property type="entry name" value="TYR_RECOMBINASE"/>
    <property type="match status" value="1"/>
</dbReference>
<feature type="non-terminal residue" evidence="11">
    <location>
        <position position="293"/>
    </location>
</feature>
<dbReference type="CDD" id="cd00798">
    <property type="entry name" value="INT_XerDC_C"/>
    <property type="match status" value="1"/>
</dbReference>
<comment type="subcellular location">
    <subcellularLocation>
        <location evidence="1">Cytoplasm</location>
    </subcellularLocation>
</comment>
<keyword evidence="2" id="KW-0963">Cytoplasm</keyword>
<gene>
    <name evidence="11" type="ORF">METZ01_LOCUS215495</name>
</gene>
<evidence type="ECO:0000256" key="6">
    <source>
        <dbReference type="ARBA" id="ARBA00023125"/>
    </source>
</evidence>
<reference evidence="11" key="1">
    <citation type="submission" date="2018-05" db="EMBL/GenBank/DDBJ databases">
        <authorList>
            <person name="Lanie J.A."/>
            <person name="Ng W.-L."/>
            <person name="Kazmierczak K.M."/>
            <person name="Andrzejewski T.M."/>
            <person name="Davidsen T.M."/>
            <person name="Wayne K.J."/>
            <person name="Tettelin H."/>
            <person name="Glass J.I."/>
            <person name="Rusch D."/>
            <person name="Podicherti R."/>
            <person name="Tsui H.-C.T."/>
            <person name="Winkler M.E."/>
        </authorList>
    </citation>
    <scope>NUCLEOTIDE SEQUENCE</scope>
</reference>
<dbReference type="InterPro" id="IPR011010">
    <property type="entry name" value="DNA_brk_join_enz"/>
</dbReference>
<name>A0A382FKZ7_9ZZZZ</name>
<keyword evidence="6" id="KW-0238">DNA-binding</keyword>
<dbReference type="Pfam" id="PF02899">
    <property type="entry name" value="Phage_int_SAM_1"/>
    <property type="match status" value="1"/>
</dbReference>
<evidence type="ECO:0000259" key="9">
    <source>
        <dbReference type="PROSITE" id="PS51898"/>
    </source>
</evidence>
<dbReference type="HAMAP" id="MF_01808">
    <property type="entry name" value="Recomb_XerC_XerD"/>
    <property type="match status" value="1"/>
</dbReference>
<dbReference type="InterPro" id="IPR010998">
    <property type="entry name" value="Integrase_recombinase_N"/>
</dbReference>
<dbReference type="InterPro" id="IPR050090">
    <property type="entry name" value="Tyrosine_recombinase_XerCD"/>
</dbReference>
<keyword evidence="3" id="KW-0132">Cell division</keyword>
<dbReference type="PROSITE" id="PS51900">
    <property type="entry name" value="CB"/>
    <property type="match status" value="1"/>
</dbReference>
<keyword evidence="7" id="KW-0233">DNA recombination</keyword>
<dbReference type="Pfam" id="PF00589">
    <property type="entry name" value="Phage_integrase"/>
    <property type="match status" value="1"/>
</dbReference>
<evidence type="ECO:0000256" key="3">
    <source>
        <dbReference type="ARBA" id="ARBA00022618"/>
    </source>
</evidence>
<evidence type="ECO:0000256" key="2">
    <source>
        <dbReference type="ARBA" id="ARBA00022490"/>
    </source>
</evidence>
<dbReference type="PANTHER" id="PTHR30349">
    <property type="entry name" value="PHAGE INTEGRASE-RELATED"/>
    <property type="match status" value="1"/>
</dbReference>
<evidence type="ECO:0000256" key="1">
    <source>
        <dbReference type="ARBA" id="ARBA00004496"/>
    </source>
</evidence>
<accession>A0A382FKZ7</accession>
<evidence type="ECO:0000256" key="4">
    <source>
        <dbReference type="ARBA" id="ARBA00022829"/>
    </source>
</evidence>
<feature type="domain" description="Core-binding (CB)" evidence="10">
    <location>
        <begin position="2"/>
        <end position="92"/>
    </location>
</feature>
<dbReference type="Gene3D" id="1.10.443.10">
    <property type="entry name" value="Intergrase catalytic core"/>
    <property type="match status" value="1"/>
</dbReference>
<dbReference type="PANTHER" id="PTHR30349:SF77">
    <property type="entry name" value="TYROSINE RECOMBINASE XERC"/>
    <property type="match status" value="1"/>
</dbReference>
<dbReference type="SUPFAM" id="SSF56349">
    <property type="entry name" value="DNA breaking-rejoining enzymes"/>
    <property type="match status" value="1"/>
</dbReference>
<dbReference type="InterPro" id="IPR013762">
    <property type="entry name" value="Integrase-like_cat_sf"/>
</dbReference>
<dbReference type="GO" id="GO:0005737">
    <property type="term" value="C:cytoplasm"/>
    <property type="evidence" value="ECO:0007669"/>
    <property type="project" value="UniProtKB-SubCell"/>
</dbReference>
<dbReference type="Gene3D" id="1.10.150.130">
    <property type="match status" value="1"/>
</dbReference>
<dbReference type="EMBL" id="UINC01050086">
    <property type="protein sequence ID" value="SVB62641.1"/>
    <property type="molecule type" value="Genomic_DNA"/>
</dbReference>
<dbReference type="InterPro" id="IPR002104">
    <property type="entry name" value="Integrase_catalytic"/>
</dbReference>
<dbReference type="SUPFAM" id="SSF47823">
    <property type="entry name" value="lambda integrase-like, N-terminal domain"/>
    <property type="match status" value="1"/>
</dbReference>
<dbReference type="AlphaFoldDB" id="A0A382FKZ7"/>